<sequence length="713" mass="82327">MRIKQVVITNYQSYYGKNVFDFVEGVNIIHGANGHGKTKFFEAIEWIFDDYESNLEGLISQKAVHNEIKEGINVQVSVRMTVSQGNETKTIEKSFIAHKNNESISISRPSLIGIREEETGERYQVDFPKELRSEIFDERIRRYSMFKGETDLKVFESKDALSTLIEMFSDATYLKNYIPKAEYFVGRAENAVTAAGKKNAREEKQYAILSEEIINLRREISDKEKERNQHEINIDKIQSSILKYENIIENAESYQTLSERIRIKEEEISKLQVRVRECENYTQDLFDKNWILVNYKPVFEEYKTKIANVSKTKRRLENEFQQKIGEKKAIENLKNGIIPLPIGAPTRSHMEEMIEAELCKVCNREAPKGSEAYEFMNNRLQEYIEAVEKDMFEKKQLFKHNYINSLTKISDSNDENISNLIKMESKISENFEFVESRKADINKKIEEREKDEAERAKVIGGSKIDVGSAATILRDFKGLNTNIKDENTSLRSLTNIINSKKEKLADFQNQKNNLDIANVAGYLMKTQELLNDVLTITVETTEKEFNNLVIDLEKQANEIFQSTNEGAYTGKIKLYKSKRGNQNQVEFKVLDNFNNPFALNGAQEVLAHTSLLLAISKMVKNEANESYPLILDAPLSTFDSNKYPAFFNSFKENTDQCIILVKDFIKEDENKKISIDSSFYQADIVKDKSLWVKLDENSIENQIETTNSVVIEL</sequence>
<dbReference type="SUPFAM" id="SSF52540">
    <property type="entry name" value="P-loop containing nucleoside triphosphate hydrolases"/>
    <property type="match status" value="1"/>
</dbReference>
<evidence type="ECO:0000256" key="1">
    <source>
        <dbReference type="SAM" id="Coils"/>
    </source>
</evidence>
<dbReference type="InterPro" id="IPR027417">
    <property type="entry name" value="P-loop_NTPase"/>
</dbReference>
<evidence type="ECO:0000313" key="6">
    <source>
        <dbReference type="Proteomes" id="UP001231587"/>
    </source>
</evidence>
<feature type="coiled-coil region" evidence="1">
    <location>
        <begin position="199"/>
        <end position="274"/>
    </location>
</feature>
<feature type="coiled-coil region" evidence="1">
    <location>
        <begin position="299"/>
        <end position="333"/>
    </location>
</feature>
<keyword evidence="3" id="KW-0540">Nuclease</keyword>
<dbReference type="EMBL" id="JAUSUU010000004">
    <property type="protein sequence ID" value="MDQ0335129.1"/>
    <property type="molecule type" value="Genomic_DNA"/>
</dbReference>
<dbReference type="PANTHER" id="PTHR32114:SF2">
    <property type="entry name" value="ABC TRANSPORTER ABCH.3"/>
    <property type="match status" value="1"/>
</dbReference>
<gene>
    <name evidence="3" type="ORF">J2Z56_000525</name>
    <name evidence="4" type="ORF">J2Z57_001575</name>
</gene>
<dbReference type="Proteomes" id="UP001138672">
    <property type="component" value="Unassembled WGS sequence"/>
</dbReference>
<feature type="domain" description="Rad50/SbcC-type AAA" evidence="2">
    <location>
        <begin position="6"/>
        <end position="246"/>
    </location>
</feature>
<dbReference type="Gene3D" id="3.40.50.300">
    <property type="entry name" value="P-loop containing nucleotide triphosphate hydrolases"/>
    <property type="match status" value="1"/>
</dbReference>
<keyword evidence="1" id="KW-0175">Coiled coil</keyword>
<dbReference type="Pfam" id="PF13476">
    <property type="entry name" value="AAA_23"/>
    <property type="match status" value="1"/>
</dbReference>
<evidence type="ECO:0000313" key="4">
    <source>
        <dbReference type="EMBL" id="MDQ0335129.1"/>
    </source>
</evidence>
<reference evidence="3" key="1">
    <citation type="submission" date="2021-03" db="EMBL/GenBank/DDBJ databases">
        <title>Genomic Encyclopedia of Type Strains, Phase IV (KMG-IV): sequencing the most valuable type-strain genomes for metagenomic binning, comparative biology and taxonomic classification.</title>
        <authorList>
            <person name="Goeker M."/>
        </authorList>
    </citation>
    <scope>NUCLEOTIDE SEQUENCE</scope>
    <source>
        <strain evidence="3">DSM 15523</strain>
        <strain evidence="4 6">DSM 16476</strain>
    </source>
</reference>
<protein>
    <submittedName>
        <fullName evidence="3">DNA repair exonuclease SbcCD ATPase subunit</fullName>
    </submittedName>
</protein>
<dbReference type="PANTHER" id="PTHR32114">
    <property type="entry name" value="ABC TRANSPORTER ABCH.3"/>
    <property type="match status" value="1"/>
</dbReference>
<evidence type="ECO:0000313" key="5">
    <source>
        <dbReference type="Proteomes" id="UP001138672"/>
    </source>
</evidence>
<dbReference type="GO" id="GO:0006302">
    <property type="term" value="P:double-strand break repair"/>
    <property type="evidence" value="ECO:0007669"/>
    <property type="project" value="InterPro"/>
</dbReference>
<dbReference type="RefSeq" id="WP_057781554.1">
    <property type="nucleotide sequence ID" value="NZ_JAGGJQ010000001.1"/>
</dbReference>
<organism evidence="3 5">
    <name type="scientific">Formosa algae</name>
    <dbReference type="NCBI Taxonomy" id="225843"/>
    <lineage>
        <taxon>Bacteria</taxon>
        <taxon>Pseudomonadati</taxon>
        <taxon>Bacteroidota</taxon>
        <taxon>Flavobacteriia</taxon>
        <taxon>Flavobacteriales</taxon>
        <taxon>Flavobacteriaceae</taxon>
        <taxon>Formosa</taxon>
    </lineage>
</organism>
<keyword evidence="6" id="KW-1185">Reference proteome</keyword>
<keyword evidence="3" id="KW-0378">Hydrolase</keyword>
<accession>A0A9X0YHT5</accession>
<dbReference type="AlphaFoldDB" id="A0A9X0YHT5"/>
<dbReference type="Proteomes" id="UP001231587">
    <property type="component" value="Unassembled WGS sequence"/>
</dbReference>
<dbReference type="GO" id="GO:0016887">
    <property type="term" value="F:ATP hydrolysis activity"/>
    <property type="evidence" value="ECO:0007669"/>
    <property type="project" value="InterPro"/>
</dbReference>
<name>A0A9X0YHT5_9FLAO</name>
<proteinExistence type="predicted"/>
<dbReference type="GO" id="GO:0004527">
    <property type="term" value="F:exonuclease activity"/>
    <property type="evidence" value="ECO:0007669"/>
    <property type="project" value="UniProtKB-KW"/>
</dbReference>
<evidence type="ECO:0000313" key="3">
    <source>
        <dbReference type="EMBL" id="MBP1838629.1"/>
    </source>
</evidence>
<feature type="coiled-coil region" evidence="1">
    <location>
        <begin position="490"/>
        <end position="558"/>
    </location>
</feature>
<evidence type="ECO:0000259" key="2">
    <source>
        <dbReference type="Pfam" id="PF13476"/>
    </source>
</evidence>
<keyword evidence="3" id="KW-0269">Exonuclease</keyword>
<comment type="caution">
    <text evidence="3">The sequence shown here is derived from an EMBL/GenBank/DDBJ whole genome shotgun (WGS) entry which is preliminary data.</text>
</comment>
<dbReference type="EMBL" id="JAGGJQ010000001">
    <property type="protein sequence ID" value="MBP1838629.1"/>
    <property type="molecule type" value="Genomic_DNA"/>
</dbReference>
<dbReference type="InterPro" id="IPR038729">
    <property type="entry name" value="Rad50/SbcC_AAA"/>
</dbReference>
<dbReference type="OrthoDB" id="7029750at2"/>